<name>A0ABV4HYK3_9GAMM</name>
<evidence type="ECO:0000313" key="2">
    <source>
        <dbReference type="EMBL" id="MEZ0476420.1"/>
    </source>
</evidence>
<dbReference type="RefSeq" id="WP_370565701.1">
    <property type="nucleotide sequence ID" value="NZ_JBFWIB010000022.1"/>
</dbReference>
<accession>A0ABV4HYK3</accession>
<evidence type="ECO:0000313" key="3">
    <source>
        <dbReference type="Proteomes" id="UP001566331"/>
    </source>
</evidence>
<feature type="signal peptide" evidence="1">
    <location>
        <begin position="1"/>
        <end position="22"/>
    </location>
</feature>
<gene>
    <name evidence="2" type="ORF">AB6713_17635</name>
</gene>
<evidence type="ECO:0000256" key="1">
    <source>
        <dbReference type="SAM" id="SignalP"/>
    </source>
</evidence>
<sequence length="214" mass="22052">MTRSTLLLLAGACLTAAQALQAAQPQPDRRTSEMSDVIELTQGIPWRNGEAALGLSNVFVDGGAPRAQLSFIDAPSGDPDVTLASGAVLPVGGRFVQVGAIVPAAGGTRATMQLQPVADAGGIAPPDAGHPVLLQQGRLRTGGGWIAAIDIAPDVATVERWPLGQARSRLSSDAVETRTLRVGDTLDTGDAQLRVLRIQPPAGELLGFVELVAD</sequence>
<keyword evidence="1" id="KW-0732">Signal</keyword>
<comment type="caution">
    <text evidence="2">The sequence shown here is derived from an EMBL/GenBank/DDBJ whole genome shotgun (WGS) entry which is preliminary data.</text>
</comment>
<proteinExistence type="predicted"/>
<feature type="chain" id="PRO_5047537602" evidence="1">
    <location>
        <begin position="23"/>
        <end position="214"/>
    </location>
</feature>
<protein>
    <submittedName>
        <fullName evidence="2">Uncharacterized protein</fullName>
    </submittedName>
</protein>
<reference evidence="2 3" key="1">
    <citation type="submission" date="2024-07" db="EMBL/GenBank/DDBJ databases">
        <title>Luteimonas salilacus sp. nov., isolated from the shore soil of Salt Lake in Tibet of China.</title>
        <authorList>
            <person name="Zhang X."/>
            <person name="Li A."/>
        </authorList>
    </citation>
    <scope>NUCLEOTIDE SEQUENCE [LARGE SCALE GENOMIC DNA]</scope>
    <source>
        <strain evidence="2 3">B3-2-R+30</strain>
    </source>
</reference>
<dbReference type="EMBL" id="JBFWIC010000035">
    <property type="protein sequence ID" value="MEZ0476420.1"/>
    <property type="molecule type" value="Genomic_DNA"/>
</dbReference>
<dbReference type="Proteomes" id="UP001566331">
    <property type="component" value="Unassembled WGS sequence"/>
</dbReference>
<keyword evidence="3" id="KW-1185">Reference proteome</keyword>
<organism evidence="2 3">
    <name type="scientific">Luteimonas salinilitoris</name>
    <dbReference type="NCBI Taxonomy" id="3237697"/>
    <lineage>
        <taxon>Bacteria</taxon>
        <taxon>Pseudomonadati</taxon>
        <taxon>Pseudomonadota</taxon>
        <taxon>Gammaproteobacteria</taxon>
        <taxon>Lysobacterales</taxon>
        <taxon>Lysobacteraceae</taxon>
        <taxon>Luteimonas</taxon>
    </lineage>
</organism>